<feature type="region of interest" description="Disordered" evidence="1">
    <location>
        <begin position="109"/>
        <end position="132"/>
    </location>
</feature>
<sequence>MGGGYACYQSRNTMATNNIPSLSGHRFVSGPPNVGTIQMPNQQSQVPKHQQLSALSQSEGAGSRHGVFSHQSGHIHPGLSNVNSIDNIGLHYAMPSQDVPQHMMHSNVHGSLRQQPSYDSCGTGGSNSQGFF</sequence>
<evidence type="ECO:0000313" key="2">
    <source>
        <dbReference type="EMBL" id="TNN08348.1"/>
    </source>
</evidence>
<dbReference type="STRING" id="6182.A0A4Z2CW59"/>
<protein>
    <submittedName>
        <fullName evidence="2">Uncharacterized protein</fullName>
    </submittedName>
</protein>
<keyword evidence="3" id="KW-1185">Reference proteome</keyword>
<feature type="region of interest" description="Disordered" evidence="1">
    <location>
        <begin position="35"/>
        <end position="80"/>
    </location>
</feature>
<evidence type="ECO:0000313" key="3">
    <source>
        <dbReference type="Proteomes" id="UP000311919"/>
    </source>
</evidence>
<comment type="caution">
    <text evidence="2">The sequence shown here is derived from an EMBL/GenBank/DDBJ whole genome shotgun (WGS) entry which is preliminary data.</text>
</comment>
<feature type="compositionally biased region" description="Gly residues" evidence="1">
    <location>
        <begin position="122"/>
        <end position="132"/>
    </location>
</feature>
<evidence type="ECO:0000256" key="1">
    <source>
        <dbReference type="SAM" id="MobiDB-lite"/>
    </source>
</evidence>
<dbReference type="AlphaFoldDB" id="A0A4Z2CW59"/>
<reference evidence="2 3" key="1">
    <citation type="submission" date="2019-03" db="EMBL/GenBank/DDBJ databases">
        <title>An improved genome assembly of the fluke Schistosoma japonicum.</title>
        <authorList>
            <person name="Hu W."/>
            <person name="Luo F."/>
            <person name="Yin M."/>
            <person name="Mo X."/>
            <person name="Sun C."/>
            <person name="Wu Q."/>
            <person name="Zhu B."/>
            <person name="Xiang M."/>
            <person name="Wang J."/>
            <person name="Wang Y."/>
            <person name="Zhang T."/>
            <person name="Xu B."/>
            <person name="Zheng H."/>
            <person name="Feng Z."/>
        </authorList>
    </citation>
    <scope>NUCLEOTIDE SEQUENCE [LARGE SCALE GENOMIC DNA]</scope>
    <source>
        <strain evidence="2">HuSjv2</strain>
        <tissue evidence="2">Worms</tissue>
    </source>
</reference>
<organism evidence="2 3">
    <name type="scientific">Schistosoma japonicum</name>
    <name type="common">Blood fluke</name>
    <dbReference type="NCBI Taxonomy" id="6182"/>
    <lineage>
        <taxon>Eukaryota</taxon>
        <taxon>Metazoa</taxon>
        <taxon>Spiralia</taxon>
        <taxon>Lophotrochozoa</taxon>
        <taxon>Platyhelminthes</taxon>
        <taxon>Trematoda</taxon>
        <taxon>Digenea</taxon>
        <taxon>Strigeidida</taxon>
        <taxon>Schistosomatoidea</taxon>
        <taxon>Schistosomatidae</taxon>
        <taxon>Schistosoma</taxon>
    </lineage>
</organism>
<name>A0A4Z2CW59_SCHJA</name>
<dbReference type="Proteomes" id="UP000311919">
    <property type="component" value="Unassembled WGS sequence"/>
</dbReference>
<gene>
    <name evidence="2" type="ORF">EWB00_007115</name>
</gene>
<feature type="compositionally biased region" description="Polar residues" evidence="1">
    <location>
        <begin position="35"/>
        <end position="60"/>
    </location>
</feature>
<accession>A0A4Z2CW59</accession>
<feature type="compositionally biased region" description="Polar residues" evidence="1">
    <location>
        <begin position="109"/>
        <end position="121"/>
    </location>
</feature>
<dbReference type="EMBL" id="SKCS01000410">
    <property type="protein sequence ID" value="TNN08348.1"/>
    <property type="molecule type" value="Genomic_DNA"/>
</dbReference>
<proteinExistence type="predicted"/>